<sequence length="64" mass="7054">MKIFYEIPSHGTRLSFAGMSKPLAQGVRAWRQRPTSLPVSVGTGIAVSTTDNCTRVSEVEHRHT</sequence>
<accession>A0ABT1ADB7</accession>
<evidence type="ECO:0000313" key="1">
    <source>
        <dbReference type="EMBL" id="MCO1660749.1"/>
    </source>
</evidence>
<dbReference type="RefSeq" id="WP_252446282.1">
    <property type="nucleotide sequence ID" value="NZ_JAGSOV010000090.1"/>
</dbReference>
<proteinExistence type="predicted"/>
<keyword evidence="2" id="KW-1185">Reference proteome</keyword>
<comment type="caution">
    <text evidence="1">The sequence shown here is derived from an EMBL/GenBank/DDBJ whole genome shotgun (WGS) entry which is preliminary data.</text>
</comment>
<name>A0ABT1ADB7_9PSEU</name>
<gene>
    <name evidence="1" type="ORF">KDL28_37435</name>
</gene>
<evidence type="ECO:0000313" key="2">
    <source>
        <dbReference type="Proteomes" id="UP001165283"/>
    </source>
</evidence>
<dbReference type="EMBL" id="JAGSOV010000090">
    <property type="protein sequence ID" value="MCO1660749.1"/>
    <property type="molecule type" value="Genomic_DNA"/>
</dbReference>
<organism evidence="1 2">
    <name type="scientific">Pseudonocardia humida</name>
    <dbReference type="NCBI Taxonomy" id="2800819"/>
    <lineage>
        <taxon>Bacteria</taxon>
        <taxon>Bacillati</taxon>
        <taxon>Actinomycetota</taxon>
        <taxon>Actinomycetes</taxon>
        <taxon>Pseudonocardiales</taxon>
        <taxon>Pseudonocardiaceae</taxon>
        <taxon>Pseudonocardia</taxon>
    </lineage>
</organism>
<dbReference type="Proteomes" id="UP001165283">
    <property type="component" value="Unassembled WGS sequence"/>
</dbReference>
<protein>
    <submittedName>
        <fullName evidence="1">Uncharacterized protein</fullName>
    </submittedName>
</protein>
<reference evidence="1" key="1">
    <citation type="submission" date="2021-04" db="EMBL/GenBank/DDBJ databases">
        <title>Pseudonocardia sp. nov., isolated from sandy soil of mangrove forest.</title>
        <authorList>
            <person name="Zan Z."/>
            <person name="Huang R."/>
            <person name="Liu W."/>
        </authorList>
    </citation>
    <scope>NUCLEOTIDE SEQUENCE</scope>
    <source>
        <strain evidence="1">S2-4</strain>
    </source>
</reference>